<keyword evidence="7" id="KW-0175">Coiled coil</keyword>
<evidence type="ECO:0000256" key="1">
    <source>
        <dbReference type="ARBA" id="ARBA00000085"/>
    </source>
</evidence>
<keyword evidence="8" id="KW-1133">Transmembrane helix</keyword>
<proteinExistence type="predicted"/>
<evidence type="ECO:0000313" key="11">
    <source>
        <dbReference type="Proteomes" id="UP001221558"/>
    </source>
</evidence>
<dbReference type="SMART" id="SM00387">
    <property type="entry name" value="HATPase_c"/>
    <property type="match status" value="1"/>
</dbReference>
<dbReference type="Gene3D" id="1.10.287.130">
    <property type="match status" value="1"/>
</dbReference>
<evidence type="ECO:0000259" key="9">
    <source>
        <dbReference type="PROSITE" id="PS50109"/>
    </source>
</evidence>
<dbReference type="InterPro" id="IPR050736">
    <property type="entry name" value="Sensor_HK_Regulatory"/>
</dbReference>
<organism evidence="10 11">
    <name type="scientific">Sphingobacterium oryzagri</name>
    <dbReference type="NCBI Taxonomy" id="3025669"/>
    <lineage>
        <taxon>Bacteria</taxon>
        <taxon>Pseudomonadati</taxon>
        <taxon>Bacteroidota</taxon>
        <taxon>Sphingobacteriia</taxon>
        <taxon>Sphingobacteriales</taxon>
        <taxon>Sphingobacteriaceae</taxon>
        <taxon>Sphingobacterium</taxon>
    </lineage>
</organism>
<evidence type="ECO:0000256" key="6">
    <source>
        <dbReference type="ARBA" id="ARBA00023012"/>
    </source>
</evidence>
<keyword evidence="6" id="KW-0902">Two-component regulatory system</keyword>
<dbReference type="PROSITE" id="PS50109">
    <property type="entry name" value="HIS_KIN"/>
    <property type="match status" value="1"/>
</dbReference>
<dbReference type="SUPFAM" id="SSF55874">
    <property type="entry name" value="ATPase domain of HSP90 chaperone/DNA topoisomerase II/histidine kinase"/>
    <property type="match status" value="1"/>
</dbReference>
<dbReference type="InterPro" id="IPR004358">
    <property type="entry name" value="Sig_transdc_His_kin-like_C"/>
</dbReference>
<accession>A0ABY7WG12</accession>
<feature type="domain" description="Histidine kinase" evidence="9">
    <location>
        <begin position="421"/>
        <end position="635"/>
    </location>
</feature>
<keyword evidence="8" id="KW-0812">Transmembrane</keyword>
<gene>
    <name evidence="10" type="ORF">PQ465_14295</name>
</gene>
<dbReference type="SUPFAM" id="SSF48452">
    <property type="entry name" value="TPR-like"/>
    <property type="match status" value="1"/>
</dbReference>
<dbReference type="EMBL" id="CP117880">
    <property type="protein sequence ID" value="WDF67466.1"/>
    <property type="molecule type" value="Genomic_DNA"/>
</dbReference>
<dbReference type="PANTHER" id="PTHR43711:SF1">
    <property type="entry name" value="HISTIDINE KINASE 1"/>
    <property type="match status" value="1"/>
</dbReference>
<keyword evidence="4" id="KW-0808">Transferase</keyword>
<dbReference type="PRINTS" id="PR00344">
    <property type="entry name" value="BCTRLSENSOR"/>
</dbReference>
<sequence>MMPALRAQESGWDKLKIELAAADKDSTRVLAYYKIASETYKSTPDEAKEIASKGYQMAVDKKFDELQINLLNLLGVIDLKLNNFDKSIETHFNVIRMREARGDRQGVMLSFLNIGNVFNKSYDPDQAIVYYNKALAISKEIKDVRNQANISTNIGNIYAQRALDSEKKKDVDQAINYLVNTVKFCKAKAPDVDLYNSYILLSYLYLKNKDLNRSEYYTDLAIDITEKRKFPVGICYARINRANIYVQRGQFELAEQEVALIKRIIKESKLDYLEEELSGDFAAVAKAVKEKDTDVVFSDKDSSDIKFHQDAESLRVKIREELREKYDSEKRELENQNLQLENAAIESESDFVKLLLGGSIAVLLVFFLMMLLLKRKNVLLKAEKENVELARDEIKAQAEKIQVQHQELVQADRFRSRIFSVVSHDLRAPIANFQVLLSISKLMDLPTDEVKKTLIVIGQEVEAASKMLDELLVWSSQQMNNETLEMVELSVHSAVEECRLLFADRLKLKELLFSNRVEAGLSILGDQKRFEFILRNVISNAIKFSFFGKEIVVSYEETAAETVIAIADQGAGMDEEKLARLQKRDAQESYLGTFQEKGAGIGLMLCHEFANRMGWHIRMESKIGLGSVFYICVPK</sequence>
<dbReference type="CDD" id="cd00082">
    <property type="entry name" value="HisKA"/>
    <property type="match status" value="1"/>
</dbReference>
<evidence type="ECO:0000256" key="2">
    <source>
        <dbReference type="ARBA" id="ARBA00012438"/>
    </source>
</evidence>
<evidence type="ECO:0000256" key="5">
    <source>
        <dbReference type="ARBA" id="ARBA00022777"/>
    </source>
</evidence>
<dbReference type="SMART" id="SM00388">
    <property type="entry name" value="HisKA"/>
    <property type="match status" value="1"/>
</dbReference>
<evidence type="ECO:0000256" key="7">
    <source>
        <dbReference type="SAM" id="Coils"/>
    </source>
</evidence>
<keyword evidence="11" id="KW-1185">Reference proteome</keyword>
<evidence type="ECO:0000256" key="8">
    <source>
        <dbReference type="SAM" id="Phobius"/>
    </source>
</evidence>
<dbReference type="SMART" id="SM00028">
    <property type="entry name" value="TPR"/>
    <property type="match status" value="5"/>
</dbReference>
<dbReference type="InterPro" id="IPR003661">
    <property type="entry name" value="HisK_dim/P_dom"/>
</dbReference>
<dbReference type="RefSeq" id="WP_274266194.1">
    <property type="nucleotide sequence ID" value="NZ_CP117880.1"/>
</dbReference>
<dbReference type="Gene3D" id="1.25.40.10">
    <property type="entry name" value="Tetratricopeptide repeat domain"/>
    <property type="match status" value="1"/>
</dbReference>
<dbReference type="InterPro" id="IPR036890">
    <property type="entry name" value="HATPase_C_sf"/>
</dbReference>
<feature type="transmembrane region" description="Helical" evidence="8">
    <location>
        <begin position="354"/>
        <end position="373"/>
    </location>
</feature>
<dbReference type="InterPro" id="IPR019734">
    <property type="entry name" value="TPR_rpt"/>
</dbReference>
<dbReference type="Gene3D" id="3.30.565.10">
    <property type="entry name" value="Histidine kinase-like ATPase, C-terminal domain"/>
    <property type="match status" value="1"/>
</dbReference>
<dbReference type="Proteomes" id="UP001221558">
    <property type="component" value="Chromosome"/>
</dbReference>
<dbReference type="EC" id="2.7.13.3" evidence="2"/>
<keyword evidence="5 10" id="KW-0418">Kinase</keyword>
<reference evidence="10 11" key="1">
    <citation type="submission" date="2023-02" db="EMBL/GenBank/DDBJ databases">
        <title>Genome sequence of Sphingobacterium sp. KACC 22765.</title>
        <authorList>
            <person name="Kim S."/>
            <person name="Heo J."/>
            <person name="Kwon S.-W."/>
        </authorList>
    </citation>
    <scope>NUCLEOTIDE SEQUENCE [LARGE SCALE GENOMIC DNA]</scope>
    <source>
        <strain evidence="10 11">KACC 22765</strain>
    </source>
</reference>
<dbReference type="InterPro" id="IPR003594">
    <property type="entry name" value="HATPase_dom"/>
</dbReference>
<dbReference type="Pfam" id="PF02518">
    <property type="entry name" value="HATPase_c"/>
    <property type="match status" value="1"/>
</dbReference>
<dbReference type="PANTHER" id="PTHR43711">
    <property type="entry name" value="TWO-COMPONENT HISTIDINE KINASE"/>
    <property type="match status" value="1"/>
</dbReference>
<keyword evidence="3" id="KW-0597">Phosphoprotein</keyword>
<keyword evidence="8" id="KW-0472">Membrane</keyword>
<evidence type="ECO:0000256" key="3">
    <source>
        <dbReference type="ARBA" id="ARBA00022553"/>
    </source>
</evidence>
<dbReference type="InterPro" id="IPR011990">
    <property type="entry name" value="TPR-like_helical_dom_sf"/>
</dbReference>
<evidence type="ECO:0000256" key="4">
    <source>
        <dbReference type="ARBA" id="ARBA00022679"/>
    </source>
</evidence>
<dbReference type="InterPro" id="IPR036097">
    <property type="entry name" value="HisK_dim/P_sf"/>
</dbReference>
<comment type="catalytic activity">
    <reaction evidence="1">
        <text>ATP + protein L-histidine = ADP + protein N-phospho-L-histidine.</text>
        <dbReference type="EC" id="2.7.13.3"/>
    </reaction>
</comment>
<name>A0ABY7WG12_9SPHI</name>
<protein>
    <recommendedName>
        <fullName evidence="2">histidine kinase</fullName>
        <ecNumber evidence="2">2.7.13.3</ecNumber>
    </recommendedName>
</protein>
<dbReference type="InterPro" id="IPR005467">
    <property type="entry name" value="His_kinase_dom"/>
</dbReference>
<dbReference type="GO" id="GO:0016301">
    <property type="term" value="F:kinase activity"/>
    <property type="evidence" value="ECO:0007669"/>
    <property type="project" value="UniProtKB-KW"/>
</dbReference>
<feature type="coiled-coil region" evidence="7">
    <location>
        <begin position="316"/>
        <end position="411"/>
    </location>
</feature>
<dbReference type="SUPFAM" id="SSF47384">
    <property type="entry name" value="Homodimeric domain of signal transducing histidine kinase"/>
    <property type="match status" value="1"/>
</dbReference>
<evidence type="ECO:0000313" key="10">
    <source>
        <dbReference type="EMBL" id="WDF67466.1"/>
    </source>
</evidence>